<proteinExistence type="predicted"/>
<gene>
    <name evidence="3" type="ORF">SCP_0508220</name>
</gene>
<organism evidence="3 4">
    <name type="scientific">Sparassis crispa</name>
    <dbReference type="NCBI Taxonomy" id="139825"/>
    <lineage>
        <taxon>Eukaryota</taxon>
        <taxon>Fungi</taxon>
        <taxon>Dikarya</taxon>
        <taxon>Basidiomycota</taxon>
        <taxon>Agaricomycotina</taxon>
        <taxon>Agaricomycetes</taxon>
        <taxon>Polyporales</taxon>
        <taxon>Sparassidaceae</taxon>
        <taxon>Sparassis</taxon>
    </lineage>
</organism>
<evidence type="ECO:0000313" key="4">
    <source>
        <dbReference type="Proteomes" id="UP000287166"/>
    </source>
</evidence>
<dbReference type="OrthoDB" id="66881at2759"/>
<dbReference type="Pfam" id="PF19834">
    <property type="entry name" value="DUF6314"/>
    <property type="match status" value="1"/>
</dbReference>
<dbReference type="GeneID" id="38780683"/>
<dbReference type="RefSeq" id="XP_027614679.1">
    <property type="nucleotide sequence ID" value="XM_027758878.1"/>
</dbReference>
<dbReference type="Proteomes" id="UP000287166">
    <property type="component" value="Unassembled WGS sequence"/>
</dbReference>
<feature type="domain" description="DUF6314" evidence="2">
    <location>
        <begin position="63"/>
        <end position="243"/>
    </location>
</feature>
<reference evidence="3 4" key="1">
    <citation type="journal article" date="2018" name="Sci. Rep.">
        <title>Genome sequence of the cauliflower mushroom Sparassis crispa (Hanabiratake) and its association with beneficial usage.</title>
        <authorList>
            <person name="Kiyama R."/>
            <person name="Furutani Y."/>
            <person name="Kawaguchi K."/>
            <person name="Nakanishi T."/>
        </authorList>
    </citation>
    <scope>NUCLEOTIDE SEQUENCE [LARGE SCALE GENOMIC DNA]</scope>
</reference>
<protein>
    <recommendedName>
        <fullName evidence="2">DUF6314 domain-containing protein</fullName>
    </recommendedName>
</protein>
<keyword evidence="4" id="KW-1185">Reference proteome</keyword>
<dbReference type="EMBL" id="BFAD01000005">
    <property type="protein sequence ID" value="GBE83766.1"/>
    <property type="molecule type" value="Genomic_DNA"/>
</dbReference>
<evidence type="ECO:0000313" key="3">
    <source>
        <dbReference type="EMBL" id="GBE83766.1"/>
    </source>
</evidence>
<accession>A0A401GNH9</accession>
<feature type="region of interest" description="Disordered" evidence="1">
    <location>
        <begin position="20"/>
        <end position="56"/>
    </location>
</feature>
<comment type="caution">
    <text evidence="3">The sequence shown here is derived from an EMBL/GenBank/DDBJ whole genome shotgun (WGS) entry which is preliminary data.</text>
</comment>
<dbReference type="InParanoid" id="A0A401GNH9"/>
<evidence type="ECO:0000259" key="2">
    <source>
        <dbReference type="Pfam" id="PF19834"/>
    </source>
</evidence>
<evidence type="ECO:0000256" key="1">
    <source>
        <dbReference type="SAM" id="MobiDB-lite"/>
    </source>
</evidence>
<name>A0A401GNH9_9APHY</name>
<dbReference type="InterPro" id="IPR045632">
    <property type="entry name" value="DUF6314"/>
</dbReference>
<dbReference type="STRING" id="139825.A0A401GNH9"/>
<sequence>MELQQHTHFPILTKRHRHAFSSVHQSLSDGKGRPDTTGADDSTDAPHSPTQRNRDLGTIFHSLSGDWHVRRVIHHHGLAANAVDGRFDGTATFLPRTPSTEAPEAGTEEYLYREYGTFCTATGTSFPAQMKYIYQYHPSSNRLSVWRVKSGASASLPDEGEVDNWFHDITLEPPSGADGLAWFSGYQGAGDCVAKGSEHLCVRDTYKPYYRFCFRGDKVSEFGIGYDVSGPEKAYVSEGWFERT</sequence>
<dbReference type="AlphaFoldDB" id="A0A401GNH9"/>